<dbReference type="GO" id="GO:0005524">
    <property type="term" value="F:ATP binding"/>
    <property type="evidence" value="ECO:0007669"/>
    <property type="project" value="UniProtKB-UniRule"/>
</dbReference>
<keyword evidence="1" id="KW-0501">Molybdenum cofactor biosynthesis</keyword>
<dbReference type="HOGENOM" id="CLU_666042_0_0_1"/>
<dbReference type="EMBL" id="BX284605">
    <property type="protein sequence ID" value="CAB01440.2"/>
    <property type="molecule type" value="Genomic_DNA"/>
</dbReference>
<dbReference type="GO" id="GO:0007529">
    <property type="term" value="P:establishment of synaptic specificity at neuromuscular junction"/>
    <property type="evidence" value="ECO:0000318"/>
    <property type="project" value="GO_Central"/>
</dbReference>
<dbReference type="Gene3D" id="3.40.980.10">
    <property type="entry name" value="MoaB/Mog-like domain"/>
    <property type="match status" value="1"/>
</dbReference>
<dbReference type="OrthoDB" id="4349954at2759"/>
<keyword evidence="5" id="KW-1185">Reference proteome</keyword>
<dbReference type="Gene3D" id="2.40.340.10">
    <property type="entry name" value="MoeA, C-terminal, domain IV"/>
    <property type="match status" value="1"/>
</dbReference>
<dbReference type="FunFam" id="3.40.980.10:FF:000029">
    <property type="entry name" value="Molybdopterin molybdenumtransferase"/>
    <property type="match status" value="1"/>
</dbReference>
<dbReference type="GO" id="GO:0040034">
    <property type="term" value="P:regulation of development, heterochronic"/>
    <property type="evidence" value="ECO:0000315"/>
    <property type="project" value="WormBase"/>
</dbReference>
<dbReference type="STRING" id="6239.R186.4.1"/>
<dbReference type="IntAct" id="G5EF06">
    <property type="interactions" value="1"/>
</dbReference>
<dbReference type="WormBase" id="R186.4">
    <property type="protein sequence ID" value="CE27771"/>
    <property type="gene ID" value="WBGene00003031"/>
    <property type="gene designation" value="lin-46"/>
</dbReference>
<name>G5EF06_CAEEL</name>
<dbReference type="SUPFAM" id="SSF63882">
    <property type="entry name" value="MoeA N-terminal region -like"/>
    <property type="match status" value="1"/>
</dbReference>
<dbReference type="FunCoup" id="G5EF06">
    <property type="interactions" value="1"/>
</dbReference>
<dbReference type="GeneID" id="179782"/>
<dbReference type="PANTHER" id="PTHR10192:SF2">
    <property type="entry name" value="LIN-46"/>
    <property type="match status" value="1"/>
</dbReference>
<organism evidence="4 5">
    <name type="scientific">Caenorhabditis elegans</name>
    <dbReference type="NCBI Taxonomy" id="6239"/>
    <lineage>
        <taxon>Eukaryota</taxon>
        <taxon>Metazoa</taxon>
        <taxon>Ecdysozoa</taxon>
        <taxon>Nematoda</taxon>
        <taxon>Chromadorea</taxon>
        <taxon>Rhabditida</taxon>
        <taxon>Rhabditina</taxon>
        <taxon>Rhabditomorpha</taxon>
        <taxon>Rhabditoidea</taxon>
        <taxon>Rhabditidae</taxon>
        <taxon>Peloderinae</taxon>
        <taxon>Caenorhabditis</taxon>
    </lineage>
</organism>
<dbReference type="AGR" id="WB:WBGene00003031"/>
<dbReference type="eggNOG" id="KOG2371">
    <property type="taxonomic scope" value="Eukaryota"/>
</dbReference>
<dbReference type="GO" id="GO:0005737">
    <property type="term" value="C:cytoplasm"/>
    <property type="evidence" value="ECO:0000314"/>
    <property type="project" value="WormBase"/>
</dbReference>
<evidence type="ECO:0000313" key="3">
    <source>
        <dbReference type="EMBL" id="AAB97841.1"/>
    </source>
</evidence>
<dbReference type="InterPro" id="IPR036425">
    <property type="entry name" value="MoaB/Mog-like_dom_sf"/>
</dbReference>
<dbReference type="GO" id="GO:0061599">
    <property type="term" value="F:molybdopterin molybdotransferase activity"/>
    <property type="evidence" value="ECO:0000318"/>
    <property type="project" value="GO_Central"/>
</dbReference>
<dbReference type="GO" id="GO:0060090">
    <property type="term" value="F:molecular adaptor activity"/>
    <property type="evidence" value="ECO:0000250"/>
    <property type="project" value="WormBase"/>
</dbReference>
<dbReference type="CTD" id="179782"/>
<dbReference type="SMR" id="G5EF06"/>
<keyword evidence="1" id="KW-0808">Transferase</keyword>
<gene>
    <name evidence="4 6" type="primary">lin-46</name>
    <name evidence="4" type="ORF">CELE_R186.4</name>
    <name evidence="6" type="ORF">R186.4</name>
</gene>
<dbReference type="AlphaFoldDB" id="G5EF06"/>
<dbReference type="GO" id="GO:0030425">
    <property type="term" value="C:dendrite"/>
    <property type="evidence" value="ECO:0000318"/>
    <property type="project" value="GO_Central"/>
</dbReference>
<dbReference type="EMBL" id="AF042069">
    <property type="protein sequence ID" value="AAB97841.1"/>
    <property type="molecule type" value="mRNA"/>
</dbReference>
<dbReference type="PIR" id="T42407">
    <property type="entry name" value="T42407"/>
</dbReference>
<sequence length="391" mass="42584">MSSSGLLKPATLDDVFQKLEDLCKLFPPQEKTVNVTSLKTGRILAEDIITEYDIPAQRTSIVDGFAIIVNQLGTKREIVGLSTAVTPYNAELISNECVRITIGGVVPDGADTVVPIENVALLKEEKCIEVLRKPKEGDNIREVGSEAKTGEILLKDGHHLDTMSITLLHALGISQVEIYKKPRVCVLSIGSDLNSNKMYGSFNRSQLLELFQSQGFTAIDAGSSTEHITEVEEKIRTAASFACVLVTVGGAQVIREVAKTLKFKFEIQDVDSTPGNFTVSTGKIDETPVVLSIFPEYHVSSWIGANLFVSPILRAMEGQNSETSHRFKAELTQPISKTSETRFLRARSEVSKGNLISTPLGCEDIFGANSILEVKSNTCFSAGDVVDLRFA</sequence>
<evidence type="ECO:0000313" key="5">
    <source>
        <dbReference type="Proteomes" id="UP000001940"/>
    </source>
</evidence>
<comment type="similarity">
    <text evidence="1">Belongs to the MoeA family.</text>
</comment>
<dbReference type="KEGG" id="cel:CELE_R186.4"/>
<dbReference type="InterPro" id="IPR005110">
    <property type="entry name" value="MoeA_linker/N"/>
</dbReference>
<evidence type="ECO:0000313" key="6">
    <source>
        <dbReference type="WormBase" id="R186.4"/>
    </source>
</evidence>
<evidence type="ECO:0000313" key="4">
    <source>
        <dbReference type="EMBL" id="CAB01440.2"/>
    </source>
</evidence>
<dbReference type="InterPro" id="IPR036135">
    <property type="entry name" value="MoeA_linker/N_sf"/>
</dbReference>
<dbReference type="Pfam" id="PF03453">
    <property type="entry name" value="MoeA_N"/>
    <property type="match status" value="1"/>
</dbReference>
<dbReference type="GO" id="GO:0005634">
    <property type="term" value="C:nucleus"/>
    <property type="evidence" value="ECO:0000314"/>
    <property type="project" value="WormBase"/>
</dbReference>
<dbReference type="SUPFAM" id="SSF53218">
    <property type="entry name" value="Molybdenum cofactor biosynthesis proteins"/>
    <property type="match status" value="1"/>
</dbReference>
<dbReference type="Proteomes" id="UP000001940">
    <property type="component" value="Chromosome V"/>
</dbReference>
<keyword evidence="1" id="KW-0460">Magnesium</keyword>
<dbReference type="GO" id="GO:0006777">
    <property type="term" value="P:Mo-molybdopterin cofactor biosynthetic process"/>
    <property type="evidence" value="ECO:0000318"/>
    <property type="project" value="GO_Central"/>
</dbReference>
<dbReference type="OMA" id="GFAIIVN"/>
<dbReference type="GO" id="GO:0045211">
    <property type="term" value="C:postsynaptic membrane"/>
    <property type="evidence" value="ECO:0000318"/>
    <property type="project" value="GO_Central"/>
</dbReference>
<dbReference type="InterPro" id="IPR038987">
    <property type="entry name" value="MoeA-like"/>
</dbReference>
<comment type="cofactor">
    <cofactor evidence="1">
        <name>Mg(2+)</name>
        <dbReference type="ChEBI" id="CHEBI:18420"/>
    </cofactor>
</comment>
<evidence type="ECO:0000259" key="2">
    <source>
        <dbReference type="Pfam" id="PF03453"/>
    </source>
</evidence>
<dbReference type="RefSeq" id="NP_506246.1">
    <property type="nucleotide sequence ID" value="NM_073845.5"/>
</dbReference>
<dbReference type="PaxDb" id="6239-R186.4"/>
<dbReference type="GO" id="GO:0097112">
    <property type="term" value="P:gamma-aminobutyric acid receptor clustering"/>
    <property type="evidence" value="ECO:0000318"/>
    <property type="project" value="GO_Central"/>
</dbReference>
<comment type="catalytic activity">
    <reaction evidence="1">
        <text>molybdopterin + ATP + H(+) = adenylyl-molybdopterin + diphosphate</text>
        <dbReference type="Rhea" id="RHEA:31331"/>
        <dbReference type="ChEBI" id="CHEBI:15378"/>
        <dbReference type="ChEBI" id="CHEBI:30616"/>
        <dbReference type="ChEBI" id="CHEBI:33019"/>
        <dbReference type="ChEBI" id="CHEBI:58698"/>
        <dbReference type="ChEBI" id="CHEBI:62727"/>
    </reaction>
</comment>
<keyword evidence="1" id="KW-0479">Metal-binding</keyword>
<comment type="function">
    <text evidence="1">Catalyzes two steps in the biosynthesis of the molybdenum cofactor. In the first step, molybdopterin is adenylated. Subsequently, molybdate is inserted into adenylated molybdopterin and AMP is released.</text>
</comment>
<dbReference type="PIR" id="T24236">
    <property type="entry name" value="T24236"/>
</dbReference>
<dbReference type="GO" id="GO:0072579">
    <property type="term" value="P:glycine receptor clustering"/>
    <property type="evidence" value="ECO:0000318"/>
    <property type="project" value="GO_Central"/>
</dbReference>
<reference evidence="4" key="3">
    <citation type="submission" date="2003-03" db="EMBL/GenBank/DDBJ databases">
        <authorList>
            <person name="Sulson J.E."/>
            <person name="Waterston R."/>
        </authorList>
    </citation>
    <scope>NUCLEOTIDE SEQUENCE</scope>
    <source>
        <strain evidence="4">Bristol N2</strain>
    </source>
</reference>
<dbReference type="Gene3D" id="3.90.105.10">
    <property type="entry name" value="Molybdopterin biosynthesis moea protein, domain 2"/>
    <property type="match status" value="1"/>
</dbReference>
<comment type="pathway">
    <text evidence="1">Cofactor biosynthesis; molybdopterin biosynthesis.</text>
</comment>
<accession>G5EF06</accession>
<dbReference type="GO" id="GO:0046872">
    <property type="term" value="F:metal ion binding"/>
    <property type="evidence" value="ECO:0007669"/>
    <property type="project" value="UniProtKB-UniRule"/>
</dbReference>
<dbReference type="EMBL" id="AF042070">
    <property type="protein sequence ID" value="AAB97842.1"/>
    <property type="molecule type" value="Genomic_DNA"/>
</dbReference>
<dbReference type="GO" id="GO:0061598">
    <property type="term" value="F:molybdopterin adenylyltransferase activity"/>
    <property type="evidence" value="ECO:0007669"/>
    <property type="project" value="UniProtKB-UniRule"/>
</dbReference>
<reference evidence="3" key="2">
    <citation type="submission" date="1998-01" db="EMBL/GenBank/DDBJ databases">
        <authorList>
            <person name="Moss E.G."/>
            <person name="Johnstone J."/>
            <person name="Lee R."/>
            <person name="Ambros V."/>
        </authorList>
    </citation>
    <scope>NUCLEOTIDE SEQUENCE</scope>
    <source>
        <strain evidence="3">Bristol</strain>
    </source>
</reference>
<reference evidence="4" key="4">
    <citation type="submission" date="2024-10" db="EMBL/GenBank/DDBJ databases">
        <authorList>
            <consortium name="WormBase Consortium"/>
            <person name="WormBase"/>
        </authorList>
    </citation>
    <scope>NUCLEOTIDE SEQUENCE</scope>
    <source>
        <strain evidence="4">Bristol N2</strain>
    </source>
</reference>
<dbReference type="Bgee" id="WBGene00003031">
    <property type="expression patterns" value="Expressed in larva and 1 other cell type or tissue"/>
</dbReference>
<dbReference type="GO" id="GO:0099572">
    <property type="term" value="C:postsynaptic specialization"/>
    <property type="evidence" value="ECO:0000318"/>
    <property type="project" value="GO_Central"/>
</dbReference>
<dbReference type="InterPro" id="IPR036688">
    <property type="entry name" value="MoeA_C_domain_IV_sf"/>
</dbReference>
<proteinExistence type="evidence at transcript level"/>
<reference evidence="4 5" key="1">
    <citation type="journal article" date="1998" name="Science">
        <title>Genome sequence of the nematode C. elegans: a platform for investigating biology.</title>
        <authorList>
            <consortium name="The C. elegans sequencing consortium"/>
            <person name="Sulson J.E."/>
            <person name="Waterston R."/>
        </authorList>
    </citation>
    <scope>NUCLEOTIDE SEQUENCE [LARGE SCALE GENOMIC DNA]</scope>
    <source>
        <strain evidence="4 5">Bristol N2</strain>
    </source>
</reference>
<dbReference type="UniPathway" id="UPA00344"/>
<dbReference type="GO" id="GO:0005829">
    <property type="term" value="C:cytosol"/>
    <property type="evidence" value="ECO:0000318"/>
    <property type="project" value="GO_Central"/>
</dbReference>
<evidence type="ECO:0000256" key="1">
    <source>
        <dbReference type="RuleBase" id="RU365090"/>
    </source>
</evidence>
<keyword evidence="1" id="KW-0500">Molybdenum</keyword>
<feature type="domain" description="MoeA N-terminal and linker" evidence="2">
    <location>
        <begin position="14"/>
        <end position="172"/>
    </location>
</feature>
<dbReference type="CDD" id="cd00887">
    <property type="entry name" value="MoeA"/>
    <property type="match status" value="1"/>
</dbReference>
<protein>
    <submittedName>
        <fullName evidence="3">LIN-46</fullName>
    </submittedName>
    <submittedName>
        <fullName evidence="4">MoeA N-terminal and linker domain-containing protein</fullName>
    </submittedName>
</protein>
<dbReference type="PeptideAtlas" id="G5EF06"/>
<comment type="catalytic activity">
    <reaction evidence="1">
        <text>adenylyl-molybdopterin + molybdate = Mo-molybdopterin + AMP + H(+)</text>
        <dbReference type="Rhea" id="RHEA:35047"/>
        <dbReference type="ChEBI" id="CHEBI:15378"/>
        <dbReference type="ChEBI" id="CHEBI:36264"/>
        <dbReference type="ChEBI" id="CHEBI:62727"/>
        <dbReference type="ChEBI" id="CHEBI:71302"/>
        <dbReference type="ChEBI" id="CHEBI:456215"/>
    </reaction>
</comment>
<dbReference type="Gene3D" id="2.170.190.11">
    <property type="entry name" value="Molybdopterin biosynthesis moea protein, domain 3"/>
    <property type="match status" value="1"/>
</dbReference>
<dbReference type="PANTHER" id="PTHR10192">
    <property type="entry name" value="MOLYBDOPTERIN BIOSYNTHESIS PROTEIN"/>
    <property type="match status" value="1"/>
</dbReference>